<proteinExistence type="predicted"/>
<keyword evidence="2" id="KW-1133">Transmembrane helix</keyword>
<dbReference type="Proteomes" id="UP001190700">
    <property type="component" value="Unassembled WGS sequence"/>
</dbReference>
<evidence type="ECO:0000313" key="3">
    <source>
        <dbReference type="EMBL" id="KAK3283025.1"/>
    </source>
</evidence>
<feature type="transmembrane region" description="Helical" evidence="2">
    <location>
        <begin position="1066"/>
        <end position="1088"/>
    </location>
</feature>
<gene>
    <name evidence="3" type="ORF">CYMTET_9265</name>
</gene>
<feature type="compositionally biased region" description="Pro residues" evidence="1">
    <location>
        <begin position="787"/>
        <end position="830"/>
    </location>
</feature>
<evidence type="ECO:0000256" key="2">
    <source>
        <dbReference type="SAM" id="Phobius"/>
    </source>
</evidence>
<protein>
    <submittedName>
        <fullName evidence="3">Uncharacterized protein</fullName>
    </submittedName>
</protein>
<keyword evidence="2" id="KW-0812">Transmembrane</keyword>
<dbReference type="AlphaFoldDB" id="A0AAE0LFN3"/>
<comment type="caution">
    <text evidence="3">The sequence shown here is derived from an EMBL/GenBank/DDBJ whole genome shotgun (WGS) entry which is preliminary data.</text>
</comment>
<name>A0AAE0LFN3_9CHLO</name>
<evidence type="ECO:0000313" key="4">
    <source>
        <dbReference type="Proteomes" id="UP001190700"/>
    </source>
</evidence>
<sequence length="1145" mass="124258">MSMSTAAGYDDGGADMNMTVAWDQEEYLRSVAHVRSTDAGDAATAVEMAALLRVDDKQVFDMVGNGTWREDEGAAMVLMVEGDDEDEEWLHVSSSVDVTSEGDAHSLSAHALVRVDGDEQMSMSTAAGYDDGGADMDMTVAWDQEEYLRSVAHVRSTDVGDDATAVEMAALLRVDDKQVFDMVGNGTWREDEGAAMVLTVEGDDEDEEWLHVSSSVDVTSEGDAHSLSAHALVRVDGDEQMSMSTAAGYDDGGADMNMTVAWDQEEYLRSVAHVRSTDAGDDATAVEMAALLCVDDKQVFDMVGNGTWREDEGAAMVLTVEGDDEDEEWLHVSSSVDVTSEGDAHSLSAHALVRVDGDEQMSMSTAAGYDDGGADMNMTVAWDQEEYLRSVAHVRSTDAGDAATAVEMAALLRVDDKQVFDMVGNGTWHEDEGAAMVLTVEGDDEDEEWLHVSSSVDVASEGDAHSLSAHALVRVDGDEQMSMSTAAGYDDGGADMNMTVAWDQEEYLHMFGVLYTHDSIRFYPICYEPHDRIATSAIDDVDDVGGLMKFRWDAEELLKLNFSVAVGDDWAESSLSLHADGEERLHGLGCAHATDFSEDGHWHSIKAEARYDDGAEHMSVSEALAIDFRKDDFANLRTSLAIFADDEDILDYWGTLQLDTNDWDYLDVAAWTVVRGEEKLNTSMHFENSEEDINGDRDMQMQCFLIYDGKELMLMNSSGHYIDRTEEMDMKLNLSMDGMDDASMQTRIRLRNEDGKREEMMMMTFSSDGDEKMSLDLGFRDLEYSSGPPPVSPPPVIPPSSPSPPPPPAPPTPPGMATWPPPPSNPPPLSPVHSPSPTSQACLQAPPPANAAPTSAHSTSTSSHSLPPWIATASRRRPHRILLLQSPSPPLHSSTTNPPKPSLQALDVTIDDLGNPDVYDEFTSSYISTIATASQVDASQVAILNITDAATGVTMGRRTLMQTTMGVQVESIVTFLANEVQLWEDFDNALQNNPQEVFSEENGWADESPEVIEVDSTLKAMPPPPPSTESPTAGIAEEEVETGEGYPSPDDGDANDSSNNDGTTTIIIAVVCSVLGVFMIGGGIFAVWHFRFKQQELPQLDGDDFWSSNHIYTPDSRTSLAMDSTAVASGSGSVDMKSQFNSFGA</sequence>
<feature type="compositionally biased region" description="Low complexity" evidence="1">
    <location>
        <begin position="851"/>
        <end position="867"/>
    </location>
</feature>
<feature type="region of interest" description="Disordered" evidence="1">
    <location>
        <begin position="1017"/>
        <end position="1059"/>
    </location>
</feature>
<reference evidence="3 4" key="1">
    <citation type="journal article" date="2015" name="Genome Biol. Evol.">
        <title>Comparative Genomics of a Bacterivorous Green Alga Reveals Evolutionary Causalities and Consequences of Phago-Mixotrophic Mode of Nutrition.</title>
        <authorList>
            <person name="Burns J.A."/>
            <person name="Paasch A."/>
            <person name="Narechania A."/>
            <person name="Kim E."/>
        </authorList>
    </citation>
    <scope>NUCLEOTIDE SEQUENCE [LARGE SCALE GENOMIC DNA]</scope>
    <source>
        <strain evidence="3 4">PLY_AMNH</strain>
    </source>
</reference>
<keyword evidence="4" id="KW-1185">Reference proteome</keyword>
<organism evidence="3 4">
    <name type="scientific">Cymbomonas tetramitiformis</name>
    <dbReference type="NCBI Taxonomy" id="36881"/>
    <lineage>
        <taxon>Eukaryota</taxon>
        <taxon>Viridiplantae</taxon>
        <taxon>Chlorophyta</taxon>
        <taxon>Pyramimonadophyceae</taxon>
        <taxon>Pyramimonadales</taxon>
        <taxon>Pyramimonadaceae</taxon>
        <taxon>Cymbomonas</taxon>
    </lineage>
</organism>
<evidence type="ECO:0000256" key="1">
    <source>
        <dbReference type="SAM" id="MobiDB-lite"/>
    </source>
</evidence>
<dbReference type="EMBL" id="LGRX02003070">
    <property type="protein sequence ID" value="KAK3283025.1"/>
    <property type="molecule type" value="Genomic_DNA"/>
</dbReference>
<feature type="region of interest" description="Disordered" evidence="1">
    <location>
        <begin position="780"/>
        <end position="867"/>
    </location>
</feature>
<accession>A0AAE0LFN3</accession>
<dbReference type="PRINTS" id="PR01217">
    <property type="entry name" value="PRICHEXTENSN"/>
</dbReference>
<dbReference type="PANTHER" id="PTHR24216">
    <property type="entry name" value="PAXILLIN-RELATED"/>
    <property type="match status" value="1"/>
</dbReference>
<keyword evidence="2" id="KW-0472">Membrane</keyword>
<dbReference type="PANTHER" id="PTHR24216:SF65">
    <property type="entry name" value="PAXILLIN-LIKE PROTEIN 1"/>
    <property type="match status" value="1"/>
</dbReference>